<gene>
    <name evidence="1" type="ORF">BTA35_0201840</name>
</gene>
<reference evidence="1" key="1">
    <citation type="submission" date="2017-02" db="EMBL/GenBank/DDBJ databases">
        <title>Draft Genome Sequence of the Salt Water Bacterium Oceanospirillum linum ATCC 11336.</title>
        <authorList>
            <person name="Trachtenberg A.M."/>
            <person name="Carney J.G."/>
            <person name="Linnane J.D."/>
            <person name="Rheaume B.A."/>
            <person name="Pitts N.L."/>
            <person name="Mykles D.L."/>
            <person name="Maclea K.S."/>
        </authorList>
    </citation>
    <scope>NUCLEOTIDE SEQUENCE [LARGE SCALE GENOMIC DNA]</scope>
    <source>
        <strain evidence="1">ATCC 11336</strain>
    </source>
</reference>
<organism evidence="1 2">
    <name type="scientific">Oceanospirillum linum</name>
    <dbReference type="NCBI Taxonomy" id="966"/>
    <lineage>
        <taxon>Bacteria</taxon>
        <taxon>Pseudomonadati</taxon>
        <taxon>Pseudomonadota</taxon>
        <taxon>Gammaproteobacteria</taxon>
        <taxon>Oceanospirillales</taxon>
        <taxon>Oceanospirillaceae</taxon>
        <taxon>Oceanospirillum</taxon>
    </lineage>
</organism>
<dbReference type="Proteomes" id="UP000190064">
    <property type="component" value="Unassembled WGS sequence"/>
</dbReference>
<proteinExistence type="predicted"/>
<dbReference type="EMBL" id="MTSD02000001">
    <property type="protein sequence ID" value="OOV88288.1"/>
    <property type="molecule type" value="Genomic_DNA"/>
</dbReference>
<evidence type="ECO:0000313" key="2">
    <source>
        <dbReference type="Proteomes" id="UP000190064"/>
    </source>
</evidence>
<sequence>MQTFSQRADQLAEVLKQMEMQADESQLFALGYIIPQLTLVAEYVEPEDDFDTCFTRWLHQVFTDDGMNNEDQQEILQIWQAAQIKAQ</sequence>
<name>A0A1T1HEJ1_OCELI</name>
<dbReference type="RefSeq" id="WP_077242716.1">
    <property type="nucleotide sequence ID" value="NZ_FXTS01000001.1"/>
</dbReference>
<comment type="caution">
    <text evidence="1">The sequence shown here is derived from an EMBL/GenBank/DDBJ whole genome shotgun (WGS) entry which is preliminary data.</text>
</comment>
<evidence type="ECO:0008006" key="3">
    <source>
        <dbReference type="Google" id="ProtNLM"/>
    </source>
</evidence>
<dbReference type="AlphaFoldDB" id="A0A1T1HEJ1"/>
<accession>A0A1T1HEJ1</accession>
<evidence type="ECO:0000313" key="1">
    <source>
        <dbReference type="EMBL" id="OOV88288.1"/>
    </source>
</evidence>
<protein>
    <recommendedName>
        <fullName evidence="3">YfcL family protein</fullName>
    </recommendedName>
</protein>
<keyword evidence="2" id="KW-1185">Reference proteome</keyword>